<evidence type="ECO:0000256" key="3">
    <source>
        <dbReference type="ARBA" id="ARBA00023004"/>
    </source>
</evidence>
<evidence type="ECO:0000259" key="5">
    <source>
        <dbReference type="Pfam" id="PF01869"/>
    </source>
</evidence>
<protein>
    <recommendedName>
        <fullName evidence="5">ATPase BadF/BadG/BcrA/BcrD type domain-containing protein</fullName>
    </recommendedName>
</protein>
<dbReference type="Pfam" id="PF01869">
    <property type="entry name" value="BcrAD_BadFG"/>
    <property type="match status" value="1"/>
</dbReference>
<dbReference type="PANTHER" id="PTHR32329:SF2">
    <property type="entry name" value="BIFUNCTIONAL PROTEIN [INCLUDES 2-HYDROXYACYL-COA DEHYDRATASE (N-TER) AND ITS ACTIVATOR DOMAIN (C_TERM)"/>
    <property type="match status" value="1"/>
</dbReference>
<proteinExistence type="predicted"/>
<organism evidence="6">
    <name type="scientific">Candidatus Methanophaga sp. ANME-1 ERB7</name>
    <dbReference type="NCBI Taxonomy" id="2759913"/>
    <lineage>
        <taxon>Archaea</taxon>
        <taxon>Methanobacteriati</taxon>
        <taxon>Methanobacteriota</taxon>
        <taxon>Stenosarchaea group</taxon>
        <taxon>Methanomicrobia</taxon>
        <taxon>Candidatus Methanophagales</taxon>
        <taxon>Candidatus Methanophagaceae</taxon>
        <taxon>Candidatus Methanophaga</taxon>
    </lineage>
</organism>
<dbReference type="GO" id="GO:0051536">
    <property type="term" value="F:iron-sulfur cluster binding"/>
    <property type="evidence" value="ECO:0007669"/>
    <property type="project" value="UniProtKB-KW"/>
</dbReference>
<dbReference type="Gene3D" id="3.30.420.40">
    <property type="match status" value="2"/>
</dbReference>
<comment type="cofactor">
    <cofactor evidence="1">
        <name>[4Fe-4S] cluster</name>
        <dbReference type="ChEBI" id="CHEBI:49883"/>
    </cofactor>
</comment>
<dbReference type="SUPFAM" id="SSF53067">
    <property type="entry name" value="Actin-like ATPase domain"/>
    <property type="match status" value="1"/>
</dbReference>
<dbReference type="AlphaFoldDB" id="A0A7G9Z318"/>
<accession>A0A7G9Z318</accession>
<sequence>MEKVRVAQISCGTEYSGIQWIFNDIAERVGIELVYPEMELSEVELACKEVGFEVESPSLNMMMARAVSMLDDPTIKGALLLSCFKCAEGTIVKDTIRRFLHERIDIPIIVYSNVEKPKEIEIYSRLEALKTLIARKSLLMREKQEGITIGVDSGSSTTKAVVMKDNEIVGEGWIPTTDPVESADEVIESALKGAGISRTDVDAIGVTGHGRELVGKHVKAVLNLEEVSVIAKGAALLSRQHKGDATVIDIGGMNNKLILMRDGIATSFNLGGICGGSSGRFLEVASHRLDVDISKLGQLALKSKVKHELQSYCMVFGIQSLVIALGSGVKREDVAAAACRSVANQVYENQIQEMEMRPPIIFVGGVSLIEGVTREFETMLGIDITVPPNSQYAGAVGIATLVSGV</sequence>
<dbReference type="NCBIfam" id="TIGR03286">
    <property type="entry name" value="methan_mark_15"/>
    <property type="match status" value="1"/>
</dbReference>
<dbReference type="InterPro" id="IPR043129">
    <property type="entry name" value="ATPase_NBD"/>
</dbReference>
<feature type="domain" description="ATPase BadF/BadG/BcrA/BcrD type" evidence="5">
    <location>
        <begin position="149"/>
        <end position="399"/>
    </location>
</feature>
<keyword evidence="4" id="KW-0411">Iron-sulfur</keyword>
<dbReference type="EMBL" id="MT631588">
    <property type="protein sequence ID" value="QNO54652.1"/>
    <property type="molecule type" value="Genomic_DNA"/>
</dbReference>
<dbReference type="InterPro" id="IPR017676">
    <property type="entry name" value="Methan_mark_15"/>
</dbReference>
<evidence type="ECO:0000313" key="6">
    <source>
        <dbReference type="EMBL" id="QNO54652.1"/>
    </source>
</evidence>
<dbReference type="InterPro" id="IPR008275">
    <property type="entry name" value="CoA_E_activase_dom"/>
</dbReference>
<keyword evidence="3" id="KW-0408">Iron</keyword>
<dbReference type="PANTHER" id="PTHR32329">
    <property type="entry name" value="BIFUNCTIONAL PROTEIN [INCLUDES 2-HYDROXYACYL-COA DEHYDRATASE (N-TER) AND ITS ACTIVATOR DOMAIN (C_TERM)-RELATED"/>
    <property type="match status" value="1"/>
</dbReference>
<evidence type="ECO:0000256" key="1">
    <source>
        <dbReference type="ARBA" id="ARBA00001966"/>
    </source>
</evidence>
<dbReference type="NCBIfam" id="TIGR00241">
    <property type="entry name" value="CoA_E_activ"/>
    <property type="match status" value="1"/>
</dbReference>
<evidence type="ECO:0000256" key="2">
    <source>
        <dbReference type="ARBA" id="ARBA00022723"/>
    </source>
</evidence>
<reference evidence="6" key="1">
    <citation type="submission" date="2020-06" db="EMBL/GenBank/DDBJ databases">
        <title>Unique genomic features of the anaerobic methanotrophic archaea.</title>
        <authorList>
            <person name="Chadwick G.L."/>
            <person name="Skennerton C.T."/>
            <person name="Laso-Perez R."/>
            <person name="Leu A.O."/>
            <person name="Speth D.R."/>
            <person name="Yu H."/>
            <person name="Morgan-Lang C."/>
            <person name="Hatzenpichler R."/>
            <person name="Goudeau D."/>
            <person name="Malmstrom R."/>
            <person name="Brazelton W.J."/>
            <person name="Woyke T."/>
            <person name="Hallam S.J."/>
            <person name="Tyson G.W."/>
            <person name="Wegener G."/>
            <person name="Boetius A."/>
            <person name="Orphan V."/>
        </authorList>
    </citation>
    <scope>NUCLEOTIDE SEQUENCE</scope>
</reference>
<keyword evidence="2" id="KW-0479">Metal-binding</keyword>
<dbReference type="GO" id="GO:0046872">
    <property type="term" value="F:metal ion binding"/>
    <property type="evidence" value="ECO:0007669"/>
    <property type="project" value="UniProtKB-KW"/>
</dbReference>
<name>A0A7G9Z318_9EURY</name>
<evidence type="ECO:0000256" key="4">
    <source>
        <dbReference type="ARBA" id="ARBA00023014"/>
    </source>
</evidence>
<dbReference type="InterPro" id="IPR051805">
    <property type="entry name" value="Dehydratase_Activator_Redct"/>
</dbReference>
<gene>
    <name evidence="6" type="ORF">GNACHGJL_00034</name>
</gene>
<dbReference type="InterPro" id="IPR002731">
    <property type="entry name" value="ATPase_BadF"/>
</dbReference>